<feature type="transmembrane region" description="Helical" evidence="6">
    <location>
        <begin position="173"/>
        <end position="196"/>
    </location>
</feature>
<gene>
    <name evidence="9" type="primary">ydjZ_4</name>
    <name evidence="9" type="ORF">Fuma_06153</name>
</gene>
<evidence type="ECO:0000256" key="2">
    <source>
        <dbReference type="ARBA" id="ARBA00022475"/>
    </source>
</evidence>
<dbReference type="STRING" id="1891926.Fuma_06153"/>
<feature type="transmembrane region" description="Helical" evidence="6">
    <location>
        <begin position="126"/>
        <end position="148"/>
    </location>
</feature>
<feature type="transmembrane region" description="Helical" evidence="6">
    <location>
        <begin position="88"/>
        <end position="119"/>
    </location>
</feature>
<dbReference type="EMBL" id="CP017641">
    <property type="protein sequence ID" value="APZ96484.1"/>
    <property type="molecule type" value="Genomic_DNA"/>
</dbReference>
<dbReference type="InterPro" id="IPR032816">
    <property type="entry name" value="VTT_dom"/>
</dbReference>
<proteinExistence type="inferred from homology"/>
<keyword evidence="10" id="KW-1185">Reference proteome</keyword>
<sequence length="301" mass="32785">MPRFGLQVCSITPQKQFQPSIHWSSVVGTQAPQENPRSSAGTGKKLLVLTVVAVIVGVAYTQFGESLSLQNLARQEAELRSFQQSQPVVVYGAAFLVYVLVAGLSLPGAAVLTLVFGWYFGFARGLVLVSFASTAGATVAFLLSRFLFRDAIQNRFGERLANFNESLEKEGPFFLFTLRLIPAVPFFVINAVMGLTPIRTRTFWWVSQLGMVAGTAVYVYAGASVPYLQTLADKGIGAVFTPTQMTQIVAAFVMLGSFPLIVRFAMNRLSRSQPDRLKMASTDVRSKSNAKQTPFSPPAAH</sequence>
<evidence type="ECO:0000256" key="1">
    <source>
        <dbReference type="ARBA" id="ARBA00004651"/>
    </source>
</evidence>
<accession>A0A1P8WQZ9</accession>
<dbReference type="GO" id="GO:0005886">
    <property type="term" value="C:plasma membrane"/>
    <property type="evidence" value="ECO:0007669"/>
    <property type="project" value="UniProtKB-SubCell"/>
</dbReference>
<keyword evidence="3 6" id="KW-0812">Transmembrane</keyword>
<feature type="transmembrane region" description="Helical" evidence="6">
    <location>
        <begin position="203"/>
        <end position="228"/>
    </location>
</feature>
<evidence type="ECO:0000256" key="4">
    <source>
        <dbReference type="ARBA" id="ARBA00022989"/>
    </source>
</evidence>
<name>A0A1P8WQZ9_9PLAN</name>
<dbReference type="Proteomes" id="UP000187735">
    <property type="component" value="Chromosome"/>
</dbReference>
<evidence type="ECO:0000313" key="10">
    <source>
        <dbReference type="Proteomes" id="UP000187735"/>
    </source>
</evidence>
<evidence type="ECO:0000313" key="9">
    <source>
        <dbReference type="EMBL" id="APZ96484.1"/>
    </source>
</evidence>
<feature type="transmembrane region" description="Helical" evidence="6">
    <location>
        <begin position="248"/>
        <end position="266"/>
    </location>
</feature>
<evidence type="ECO:0000259" key="8">
    <source>
        <dbReference type="Pfam" id="PF09335"/>
    </source>
</evidence>
<organism evidence="9 10">
    <name type="scientific">Fuerstiella marisgermanici</name>
    <dbReference type="NCBI Taxonomy" id="1891926"/>
    <lineage>
        <taxon>Bacteria</taxon>
        <taxon>Pseudomonadati</taxon>
        <taxon>Planctomycetota</taxon>
        <taxon>Planctomycetia</taxon>
        <taxon>Planctomycetales</taxon>
        <taxon>Planctomycetaceae</taxon>
        <taxon>Fuerstiella</taxon>
    </lineage>
</organism>
<keyword evidence="4 6" id="KW-1133">Transmembrane helix</keyword>
<protein>
    <recommendedName>
        <fullName evidence="6">TVP38/TMEM64 family membrane protein</fullName>
    </recommendedName>
</protein>
<feature type="domain" description="VTT" evidence="8">
    <location>
        <begin position="110"/>
        <end position="223"/>
    </location>
</feature>
<dbReference type="PANTHER" id="PTHR12677:SF59">
    <property type="entry name" value="GOLGI APPARATUS MEMBRANE PROTEIN TVP38-RELATED"/>
    <property type="match status" value="1"/>
</dbReference>
<evidence type="ECO:0000256" key="7">
    <source>
        <dbReference type="SAM" id="MobiDB-lite"/>
    </source>
</evidence>
<dbReference type="PANTHER" id="PTHR12677">
    <property type="entry name" value="GOLGI APPARATUS MEMBRANE PROTEIN TVP38-RELATED"/>
    <property type="match status" value="1"/>
</dbReference>
<dbReference type="InterPro" id="IPR015414">
    <property type="entry name" value="TMEM64"/>
</dbReference>
<feature type="transmembrane region" description="Helical" evidence="6">
    <location>
        <begin position="46"/>
        <end position="63"/>
    </location>
</feature>
<comment type="similarity">
    <text evidence="6">Belongs to the TVP38/TMEM64 family.</text>
</comment>
<comment type="subcellular location">
    <subcellularLocation>
        <location evidence="1 6">Cell membrane</location>
        <topology evidence="1 6">Multi-pass membrane protein</topology>
    </subcellularLocation>
</comment>
<dbReference type="AlphaFoldDB" id="A0A1P8WQZ9"/>
<evidence type="ECO:0000256" key="3">
    <source>
        <dbReference type="ARBA" id="ARBA00022692"/>
    </source>
</evidence>
<keyword evidence="5 6" id="KW-0472">Membrane</keyword>
<evidence type="ECO:0000256" key="5">
    <source>
        <dbReference type="ARBA" id="ARBA00023136"/>
    </source>
</evidence>
<dbReference type="Pfam" id="PF09335">
    <property type="entry name" value="VTT_dom"/>
    <property type="match status" value="1"/>
</dbReference>
<feature type="region of interest" description="Disordered" evidence="7">
    <location>
        <begin position="277"/>
        <end position="301"/>
    </location>
</feature>
<evidence type="ECO:0000256" key="6">
    <source>
        <dbReference type="RuleBase" id="RU366058"/>
    </source>
</evidence>
<keyword evidence="2 6" id="KW-1003">Cell membrane</keyword>
<dbReference type="KEGG" id="fmr:Fuma_06153"/>
<dbReference type="OrthoDB" id="9779114at2"/>
<reference evidence="9 10" key="1">
    <citation type="journal article" date="2016" name="Front. Microbiol.">
        <title>Fuerstia marisgermanicae gen. nov., sp. nov., an Unusual Member of the Phylum Planctomycetes from the German Wadden Sea.</title>
        <authorList>
            <person name="Kohn T."/>
            <person name="Heuer A."/>
            <person name="Jogler M."/>
            <person name="Vollmers J."/>
            <person name="Boedeker C."/>
            <person name="Bunk B."/>
            <person name="Rast P."/>
            <person name="Borchert D."/>
            <person name="Glockner I."/>
            <person name="Freese H.M."/>
            <person name="Klenk H.P."/>
            <person name="Overmann J."/>
            <person name="Kaster A.K."/>
            <person name="Rohde M."/>
            <person name="Wiegand S."/>
            <person name="Jogler C."/>
        </authorList>
    </citation>
    <scope>NUCLEOTIDE SEQUENCE [LARGE SCALE GENOMIC DNA]</scope>
    <source>
        <strain evidence="9 10">NH11</strain>
    </source>
</reference>